<dbReference type="EMBL" id="JH992991">
    <property type="protein sequence ID" value="EKX47036.1"/>
    <property type="molecule type" value="Genomic_DNA"/>
</dbReference>
<keyword evidence="2" id="KW-0539">Nucleus</keyword>
<dbReference type="InterPro" id="IPR009072">
    <property type="entry name" value="Histone-fold"/>
</dbReference>
<protein>
    <recommendedName>
        <fullName evidence="4">Transcription factor CBF/NF-Y/archaeal histone domain-containing protein</fullName>
    </recommendedName>
</protein>
<dbReference type="OMA" id="KQNHRTI"/>
<evidence type="ECO:0000256" key="2">
    <source>
        <dbReference type="ARBA" id="ARBA00023242"/>
    </source>
</evidence>
<sequence>MFLWLGMPRESEIANKLCEEDVAVAKEARVALSACATVFIHYITELAVQQCDKRKKVTLNPEDIIEALREAEFEEFEETLVQSLNNFRNQISNAKKTSAAKRQKLADPEEAGADNAGQAIDNDNSASQADGGQDDEQVAESEKA</sequence>
<name>L1JEW1_GUITC</name>
<dbReference type="Gene3D" id="1.10.20.10">
    <property type="entry name" value="Histone, subunit A"/>
    <property type="match status" value="1"/>
</dbReference>
<dbReference type="STRING" id="905079.L1JEW1"/>
<evidence type="ECO:0000313" key="7">
    <source>
        <dbReference type="Proteomes" id="UP000011087"/>
    </source>
</evidence>
<dbReference type="OrthoDB" id="1707486at2759"/>
<dbReference type="RefSeq" id="XP_005834016.1">
    <property type="nucleotide sequence ID" value="XM_005833959.1"/>
</dbReference>
<evidence type="ECO:0000313" key="5">
    <source>
        <dbReference type="EMBL" id="EKX47036.1"/>
    </source>
</evidence>
<dbReference type="PANTHER" id="PTHR46172:SF1">
    <property type="entry name" value="DNA POLYMERASE EPSILON SUBUNIT 3"/>
    <property type="match status" value="1"/>
</dbReference>
<dbReference type="PANTHER" id="PTHR46172">
    <property type="entry name" value="DNA POLYMERASE EPSILON SUBUNIT 3"/>
    <property type="match status" value="1"/>
</dbReference>
<dbReference type="GO" id="GO:0006974">
    <property type="term" value="P:DNA damage response"/>
    <property type="evidence" value="ECO:0007669"/>
    <property type="project" value="TreeGrafter"/>
</dbReference>
<dbReference type="GO" id="GO:0008622">
    <property type="term" value="C:epsilon DNA polymerase complex"/>
    <property type="evidence" value="ECO:0007669"/>
    <property type="project" value="TreeGrafter"/>
</dbReference>
<dbReference type="PaxDb" id="55529-EKX47036"/>
<gene>
    <name evidence="5" type="ORF">GUITHDRAFT_106949</name>
</gene>
<dbReference type="GO" id="GO:0046982">
    <property type="term" value="F:protein heterodimerization activity"/>
    <property type="evidence" value="ECO:0007669"/>
    <property type="project" value="InterPro"/>
</dbReference>
<dbReference type="Proteomes" id="UP000011087">
    <property type="component" value="Unassembled WGS sequence"/>
</dbReference>
<dbReference type="GO" id="GO:0031490">
    <property type="term" value="F:chromatin DNA binding"/>
    <property type="evidence" value="ECO:0007669"/>
    <property type="project" value="TreeGrafter"/>
</dbReference>
<organism evidence="5">
    <name type="scientific">Guillardia theta (strain CCMP2712)</name>
    <name type="common">Cryptophyte</name>
    <dbReference type="NCBI Taxonomy" id="905079"/>
    <lineage>
        <taxon>Eukaryota</taxon>
        <taxon>Cryptophyceae</taxon>
        <taxon>Pyrenomonadales</taxon>
        <taxon>Geminigeraceae</taxon>
        <taxon>Guillardia</taxon>
    </lineage>
</organism>
<feature type="region of interest" description="Disordered" evidence="3">
    <location>
        <begin position="95"/>
        <end position="144"/>
    </location>
</feature>
<dbReference type="GO" id="GO:0008623">
    <property type="term" value="C:CHRAC"/>
    <property type="evidence" value="ECO:0007669"/>
    <property type="project" value="TreeGrafter"/>
</dbReference>
<dbReference type="InterPro" id="IPR051377">
    <property type="entry name" value="DNA_Pol-Epsilon_Subunit"/>
</dbReference>
<accession>L1JEW1</accession>
<evidence type="ECO:0000259" key="4">
    <source>
        <dbReference type="Pfam" id="PF00808"/>
    </source>
</evidence>
<evidence type="ECO:0000256" key="1">
    <source>
        <dbReference type="ARBA" id="ARBA00004123"/>
    </source>
</evidence>
<dbReference type="Pfam" id="PF00808">
    <property type="entry name" value="CBFD_NFYB_HMF"/>
    <property type="match status" value="1"/>
</dbReference>
<comment type="subcellular location">
    <subcellularLocation>
        <location evidence="1">Nucleus</location>
    </subcellularLocation>
</comment>
<evidence type="ECO:0000256" key="3">
    <source>
        <dbReference type="SAM" id="MobiDB-lite"/>
    </source>
</evidence>
<feature type="compositionally biased region" description="Acidic residues" evidence="3">
    <location>
        <begin position="132"/>
        <end position="144"/>
    </location>
</feature>
<evidence type="ECO:0000313" key="6">
    <source>
        <dbReference type="EnsemblProtists" id="EKX47036"/>
    </source>
</evidence>
<dbReference type="SUPFAM" id="SSF47113">
    <property type="entry name" value="Histone-fold"/>
    <property type="match status" value="1"/>
</dbReference>
<reference evidence="6" key="3">
    <citation type="submission" date="2015-06" db="UniProtKB">
        <authorList>
            <consortium name="EnsemblProtists"/>
        </authorList>
    </citation>
    <scope>IDENTIFICATION</scope>
</reference>
<dbReference type="GO" id="GO:0031507">
    <property type="term" value="P:heterochromatin formation"/>
    <property type="evidence" value="ECO:0007669"/>
    <property type="project" value="TreeGrafter"/>
</dbReference>
<proteinExistence type="predicted"/>
<reference evidence="5 7" key="1">
    <citation type="journal article" date="2012" name="Nature">
        <title>Algal genomes reveal evolutionary mosaicism and the fate of nucleomorphs.</title>
        <authorList>
            <consortium name="DOE Joint Genome Institute"/>
            <person name="Curtis B.A."/>
            <person name="Tanifuji G."/>
            <person name="Burki F."/>
            <person name="Gruber A."/>
            <person name="Irimia M."/>
            <person name="Maruyama S."/>
            <person name="Arias M.C."/>
            <person name="Ball S.G."/>
            <person name="Gile G.H."/>
            <person name="Hirakawa Y."/>
            <person name="Hopkins J.F."/>
            <person name="Kuo A."/>
            <person name="Rensing S.A."/>
            <person name="Schmutz J."/>
            <person name="Symeonidi A."/>
            <person name="Elias M."/>
            <person name="Eveleigh R.J."/>
            <person name="Herman E.K."/>
            <person name="Klute M.J."/>
            <person name="Nakayama T."/>
            <person name="Obornik M."/>
            <person name="Reyes-Prieto A."/>
            <person name="Armbrust E.V."/>
            <person name="Aves S.J."/>
            <person name="Beiko R.G."/>
            <person name="Coutinho P."/>
            <person name="Dacks J.B."/>
            <person name="Durnford D.G."/>
            <person name="Fast N.M."/>
            <person name="Green B.R."/>
            <person name="Grisdale C.J."/>
            <person name="Hempel F."/>
            <person name="Henrissat B."/>
            <person name="Hoppner M.P."/>
            <person name="Ishida K."/>
            <person name="Kim E."/>
            <person name="Koreny L."/>
            <person name="Kroth P.G."/>
            <person name="Liu Y."/>
            <person name="Malik S.B."/>
            <person name="Maier U.G."/>
            <person name="McRose D."/>
            <person name="Mock T."/>
            <person name="Neilson J.A."/>
            <person name="Onodera N.T."/>
            <person name="Poole A.M."/>
            <person name="Pritham E.J."/>
            <person name="Richards T.A."/>
            <person name="Rocap G."/>
            <person name="Roy S.W."/>
            <person name="Sarai C."/>
            <person name="Schaack S."/>
            <person name="Shirato S."/>
            <person name="Slamovits C.H."/>
            <person name="Spencer D.F."/>
            <person name="Suzuki S."/>
            <person name="Worden A.Z."/>
            <person name="Zauner S."/>
            <person name="Barry K."/>
            <person name="Bell C."/>
            <person name="Bharti A.K."/>
            <person name="Crow J.A."/>
            <person name="Grimwood J."/>
            <person name="Kramer R."/>
            <person name="Lindquist E."/>
            <person name="Lucas S."/>
            <person name="Salamov A."/>
            <person name="McFadden G.I."/>
            <person name="Lane C.E."/>
            <person name="Keeling P.J."/>
            <person name="Gray M.W."/>
            <person name="Grigoriev I.V."/>
            <person name="Archibald J.M."/>
        </authorList>
    </citation>
    <scope>NUCLEOTIDE SEQUENCE</scope>
    <source>
        <strain evidence="5 7">CCMP2712</strain>
    </source>
</reference>
<dbReference type="GO" id="GO:0006272">
    <property type="term" value="P:leading strand elongation"/>
    <property type="evidence" value="ECO:0007669"/>
    <property type="project" value="TreeGrafter"/>
</dbReference>
<dbReference type="eggNOG" id="ENOG502SWST">
    <property type="taxonomic scope" value="Eukaryota"/>
</dbReference>
<dbReference type="EnsemblProtists" id="EKX47036">
    <property type="protein sequence ID" value="EKX47036"/>
    <property type="gene ID" value="GUITHDRAFT_106949"/>
</dbReference>
<reference evidence="7" key="2">
    <citation type="submission" date="2012-11" db="EMBL/GenBank/DDBJ databases">
        <authorList>
            <person name="Kuo A."/>
            <person name="Curtis B.A."/>
            <person name="Tanifuji G."/>
            <person name="Burki F."/>
            <person name="Gruber A."/>
            <person name="Irimia M."/>
            <person name="Maruyama S."/>
            <person name="Arias M.C."/>
            <person name="Ball S.G."/>
            <person name="Gile G.H."/>
            <person name="Hirakawa Y."/>
            <person name="Hopkins J.F."/>
            <person name="Rensing S.A."/>
            <person name="Schmutz J."/>
            <person name="Symeonidi A."/>
            <person name="Elias M."/>
            <person name="Eveleigh R.J."/>
            <person name="Herman E.K."/>
            <person name="Klute M.J."/>
            <person name="Nakayama T."/>
            <person name="Obornik M."/>
            <person name="Reyes-Prieto A."/>
            <person name="Armbrust E.V."/>
            <person name="Aves S.J."/>
            <person name="Beiko R.G."/>
            <person name="Coutinho P."/>
            <person name="Dacks J.B."/>
            <person name="Durnford D.G."/>
            <person name="Fast N.M."/>
            <person name="Green B.R."/>
            <person name="Grisdale C."/>
            <person name="Hempe F."/>
            <person name="Henrissat B."/>
            <person name="Hoppner M.P."/>
            <person name="Ishida K.-I."/>
            <person name="Kim E."/>
            <person name="Koreny L."/>
            <person name="Kroth P.G."/>
            <person name="Liu Y."/>
            <person name="Malik S.-B."/>
            <person name="Maier U.G."/>
            <person name="McRose D."/>
            <person name="Mock T."/>
            <person name="Neilson J.A."/>
            <person name="Onodera N.T."/>
            <person name="Poole A.M."/>
            <person name="Pritham E.J."/>
            <person name="Richards T.A."/>
            <person name="Rocap G."/>
            <person name="Roy S.W."/>
            <person name="Sarai C."/>
            <person name="Schaack S."/>
            <person name="Shirato S."/>
            <person name="Slamovits C.H."/>
            <person name="Spencer D.F."/>
            <person name="Suzuki S."/>
            <person name="Worden A.Z."/>
            <person name="Zauner S."/>
            <person name="Barry K."/>
            <person name="Bell C."/>
            <person name="Bharti A.K."/>
            <person name="Crow J.A."/>
            <person name="Grimwood J."/>
            <person name="Kramer R."/>
            <person name="Lindquist E."/>
            <person name="Lucas S."/>
            <person name="Salamov A."/>
            <person name="McFadden G.I."/>
            <person name="Lane C.E."/>
            <person name="Keeling P.J."/>
            <person name="Gray M.W."/>
            <person name="Grigoriev I.V."/>
            <person name="Archibald J.M."/>
        </authorList>
    </citation>
    <scope>NUCLEOTIDE SEQUENCE</scope>
    <source>
        <strain evidence="7">CCMP2712</strain>
    </source>
</reference>
<feature type="domain" description="Transcription factor CBF/NF-Y/archaeal histone" evidence="4">
    <location>
        <begin position="20"/>
        <end position="68"/>
    </location>
</feature>
<keyword evidence="7" id="KW-1185">Reference proteome</keyword>
<dbReference type="KEGG" id="gtt:GUITHDRAFT_106949"/>
<dbReference type="AlphaFoldDB" id="L1JEW1"/>
<dbReference type="InterPro" id="IPR003958">
    <property type="entry name" value="CBFA_NFYB_domain"/>
</dbReference>
<dbReference type="HOGENOM" id="CLU_1800145_0_0_1"/>
<feature type="compositionally biased region" description="Polar residues" evidence="3">
    <location>
        <begin position="121"/>
        <end position="130"/>
    </location>
</feature>
<dbReference type="GeneID" id="17303783"/>